<reference evidence="2 3" key="1">
    <citation type="journal article" date="2014" name="Am. J. Bot.">
        <title>Genome assembly and annotation for red clover (Trifolium pratense; Fabaceae).</title>
        <authorList>
            <person name="Istvanek J."/>
            <person name="Jaros M."/>
            <person name="Krenek A."/>
            <person name="Repkova J."/>
        </authorList>
    </citation>
    <scope>NUCLEOTIDE SEQUENCE [LARGE SCALE GENOMIC DNA]</scope>
    <source>
        <strain evidence="3">cv. Tatra</strain>
        <tissue evidence="2">Young leaves</tissue>
    </source>
</reference>
<reference evidence="2 3" key="2">
    <citation type="journal article" date="2017" name="Front. Plant Sci.">
        <title>Gene Classification and Mining of Molecular Markers Useful in Red Clover (Trifolium pratense) Breeding.</title>
        <authorList>
            <person name="Istvanek J."/>
            <person name="Dluhosova J."/>
            <person name="Dluhos P."/>
            <person name="Patkova L."/>
            <person name="Nedelnik J."/>
            <person name="Repkova J."/>
        </authorList>
    </citation>
    <scope>NUCLEOTIDE SEQUENCE [LARGE SCALE GENOMIC DNA]</scope>
    <source>
        <strain evidence="3">cv. Tatra</strain>
        <tissue evidence="2">Young leaves</tissue>
    </source>
</reference>
<evidence type="ECO:0000313" key="2">
    <source>
        <dbReference type="EMBL" id="PNX60279.1"/>
    </source>
</evidence>
<feature type="non-terminal residue" evidence="2">
    <location>
        <position position="49"/>
    </location>
</feature>
<organism evidence="2 3">
    <name type="scientific">Trifolium pratense</name>
    <name type="common">Red clover</name>
    <dbReference type="NCBI Taxonomy" id="57577"/>
    <lineage>
        <taxon>Eukaryota</taxon>
        <taxon>Viridiplantae</taxon>
        <taxon>Streptophyta</taxon>
        <taxon>Embryophyta</taxon>
        <taxon>Tracheophyta</taxon>
        <taxon>Spermatophyta</taxon>
        <taxon>Magnoliopsida</taxon>
        <taxon>eudicotyledons</taxon>
        <taxon>Gunneridae</taxon>
        <taxon>Pentapetalae</taxon>
        <taxon>rosids</taxon>
        <taxon>fabids</taxon>
        <taxon>Fabales</taxon>
        <taxon>Fabaceae</taxon>
        <taxon>Papilionoideae</taxon>
        <taxon>50 kb inversion clade</taxon>
        <taxon>NPAAA clade</taxon>
        <taxon>Hologalegina</taxon>
        <taxon>IRL clade</taxon>
        <taxon>Trifolieae</taxon>
        <taxon>Trifolium</taxon>
    </lineage>
</organism>
<comment type="caution">
    <text evidence="2">The sequence shown here is derived from an EMBL/GenBank/DDBJ whole genome shotgun (WGS) entry which is preliminary data.</text>
</comment>
<evidence type="ECO:0000313" key="3">
    <source>
        <dbReference type="Proteomes" id="UP000236291"/>
    </source>
</evidence>
<evidence type="ECO:0000256" key="1">
    <source>
        <dbReference type="SAM" id="MobiDB-lite"/>
    </source>
</evidence>
<dbReference type="Proteomes" id="UP000236291">
    <property type="component" value="Unassembled WGS sequence"/>
</dbReference>
<feature type="region of interest" description="Disordered" evidence="1">
    <location>
        <begin position="1"/>
        <end position="27"/>
    </location>
</feature>
<sequence>MPLSIKPKSGAKLSEDKPDPMASETNESTCAWNIFGAEYTTGSSSNVMA</sequence>
<name>A0A2K3K1V2_TRIPR</name>
<proteinExistence type="predicted"/>
<protein>
    <submittedName>
        <fullName evidence="2">Uncharacterized protein</fullName>
    </submittedName>
</protein>
<accession>A0A2K3K1V2</accession>
<dbReference type="EMBL" id="ASHM01082387">
    <property type="protein sequence ID" value="PNX60279.1"/>
    <property type="molecule type" value="Genomic_DNA"/>
</dbReference>
<dbReference type="AlphaFoldDB" id="A0A2K3K1V2"/>
<gene>
    <name evidence="2" type="ORF">L195_g051844</name>
</gene>